<keyword evidence="2" id="KW-1185">Reference proteome</keyword>
<proteinExistence type="predicted"/>
<name>A0AAX4IPQ1_9PEZI</name>
<sequence>MKSPLIMDCYGDLGLVGTATGDEIEMVCRILEGKYRAEDDEERLLKVCHDDVLTGFVRPYRPQTRDAYGLLSRAPERADYDKDYANARTAWFRHRKWTDWEAAAEKTAARGEGSSPENKNLNYAQKLMAKMRDRRVKRETIIVDGTARSDWHKEAHDISEEHPQDDIPHNAPEMTYTRQTEDIVNGEADPESSVKTTRRPREYYAGSHPLKHPTCAREDHHWQGWWPTLGAFVPSACHFCRLFASSFYCSSCNDTVCLTCRLTWS</sequence>
<dbReference type="AlphaFoldDB" id="A0AAX4IPQ1"/>
<accession>A0AAX4IPQ1</accession>
<protein>
    <recommendedName>
        <fullName evidence="3">B box-type domain-containing protein</fullName>
    </recommendedName>
</protein>
<gene>
    <name evidence="1" type="ORF">CDEST_09652</name>
</gene>
<evidence type="ECO:0000313" key="1">
    <source>
        <dbReference type="EMBL" id="WQF84638.1"/>
    </source>
</evidence>
<dbReference type="Proteomes" id="UP001322277">
    <property type="component" value="Chromosome 6"/>
</dbReference>
<dbReference type="GeneID" id="87946155"/>
<reference evidence="2" key="1">
    <citation type="journal article" date="2023" name="bioRxiv">
        <title>Complete genome of the Medicago anthracnose fungus, Colletotrichum destructivum, reveals a mini-chromosome-like region within a core chromosome.</title>
        <authorList>
            <person name="Lapalu N."/>
            <person name="Simon A."/>
            <person name="Lu A."/>
            <person name="Plaumann P.-L."/>
            <person name="Amselem J."/>
            <person name="Pigne S."/>
            <person name="Auger A."/>
            <person name="Koch C."/>
            <person name="Dallery J.-F."/>
            <person name="O'Connell R.J."/>
        </authorList>
    </citation>
    <scope>NUCLEOTIDE SEQUENCE [LARGE SCALE GENOMIC DNA]</scope>
    <source>
        <strain evidence="2">CBS 520.97</strain>
    </source>
</reference>
<dbReference type="RefSeq" id="XP_062781862.1">
    <property type="nucleotide sequence ID" value="XM_062925811.1"/>
</dbReference>
<evidence type="ECO:0000313" key="2">
    <source>
        <dbReference type="Proteomes" id="UP001322277"/>
    </source>
</evidence>
<dbReference type="EMBL" id="CP137310">
    <property type="protein sequence ID" value="WQF84638.1"/>
    <property type="molecule type" value="Genomic_DNA"/>
</dbReference>
<evidence type="ECO:0008006" key="3">
    <source>
        <dbReference type="Google" id="ProtNLM"/>
    </source>
</evidence>
<organism evidence="1 2">
    <name type="scientific">Colletotrichum destructivum</name>
    <dbReference type="NCBI Taxonomy" id="34406"/>
    <lineage>
        <taxon>Eukaryota</taxon>
        <taxon>Fungi</taxon>
        <taxon>Dikarya</taxon>
        <taxon>Ascomycota</taxon>
        <taxon>Pezizomycotina</taxon>
        <taxon>Sordariomycetes</taxon>
        <taxon>Hypocreomycetidae</taxon>
        <taxon>Glomerellales</taxon>
        <taxon>Glomerellaceae</taxon>
        <taxon>Colletotrichum</taxon>
        <taxon>Colletotrichum destructivum species complex</taxon>
    </lineage>
</organism>
<dbReference type="KEGG" id="cdet:87946155"/>